<dbReference type="CDD" id="cd06261">
    <property type="entry name" value="TM_PBP2"/>
    <property type="match status" value="1"/>
</dbReference>
<evidence type="ECO:0000313" key="10">
    <source>
        <dbReference type="Proteomes" id="UP000249633"/>
    </source>
</evidence>
<comment type="similarity">
    <text evidence="7">Belongs to the binding-protein-dependent transport system permease family.</text>
</comment>
<keyword evidence="2 7" id="KW-0813">Transport</keyword>
<dbReference type="SUPFAM" id="SSF161098">
    <property type="entry name" value="MetI-like"/>
    <property type="match status" value="1"/>
</dbReference>
<evidence type="ECO:0000313" key="9">
    <source>
        <dbReference type="EMBL" id="PZP34441.1"/>
    </source>
</evidence>
<dbReference type="EMBL" id="QFOD01000004">
    <property type="protein sequence ID" value="PZP34441.1"/>
    <property type="molecule type" value="Genomic_DNA"/>
</dbReference>
<evidence type="ECO:0000256" key="4">
    <source>
        <dbReference type="ARBA" id="ARBA00022692"/>
    </source>
</evidence>
<keyword evidence="6 7" id="KW-0472">Membrane</keyword>
<dbReference type="PANTHER" id="PTHR43386">
    <property type="entry name" value="OLIGOPEPTIDE TRANSPORT SYSTEM PERMEASE PROTEIN APPC"/>
    <property type="match status" value="1"/>
</dbReference>
<accession>A0A2W5DRG3</accession>
<feature type="transmembrane region" description="Helical" evidence="7">
    <location>
        <begin position="230"/>
        <end position="254"/>
    </location>
</feature>
<sequence>MNARLRLGLLLCGLLVAVALLSLAWTPYDVTALALPERLQPPSARHWLGTDTLGRDLLSLLMRGSATSLGVACVAVALGAGLGVPLGLAAAARGGWLDEALMRGNDLVFAFPPLLLAVLLTAALGPGALNAILAVGLFNVPVFARIARGGALPLLQREFVLAARTAGKGPWRIALEHVLPNLGSLLLVQLSIQLALGLLAETGLSYLGLGTQPPQPSWGRLLADAQTLTALAPTLALFTGAAIALAVLAFHLLGEGLREWLDPRRTPVPTPPEARP</sequence>
<comment type="caution">
    <text evidence="9">The sequence shown here is derived from an EMBL/GenBank/DDBJ whole genome shotgun (WGS) entry which is preliminary data.</text>
</comment>
<name>A0A2W5DRG3_9BURK</name>
<keyword evidence="3" id="KW-1003">Cell membrane</keyword>
<dbReference type="InterPro" id="IPR000515">
    <property type="entry name" value="MetI-like"/>
</dbReference>
<feature type="transmembrane region" description="Helical" evidence="7">
    <location>
        <begin position="104"/>
        <end position="122"/>
    </location>
</feature>
<keyword evidence="5 7" id="KW-1133">Transmembrane helix</keyword>
<dbReference type="Proteomes" id="UP000249633">
    <property type="component" value="Unassembled WGS sequence"/>
</dbReference>
<dbReference type="GO" id="GO:0005886">
    <property type="term" value="C:plasma membrane"/>
    <property type="evidence" value="ECO:0007669"/>
    <property type="project" value="UniProtKB-SubCell"/>
</dbReference>
<proteinExistence type="inferred from homology"/>
<dbReference type="InterPro" id="IPR035906">
    <property type="entry name" value="MetI-like_sf"/>
</dbReference>
<dbReference type="Gene3D" id="1.10.3720.10">
    <property type="entry name" value="MetI-like"/>
    <property type="match status" value="1"/>
</dbReference>
<evidence type="ECO:0000259" key="8">
    <source>
        <dbReference type="PROSITE" id="PS50928"/>
    </source>
</evidence>
<protein>
    <submittedName>
        <fullName evidence="9">Peptide ABC transporter permease</fullName>
    </submittedName>
</protein>
<evidence type="ECO:0000256" key="3">
    <source>
        <dbReference type="ARBA" id="ARBA00022475"/>
    </source>
</evidence>
<evidence type="ECO:0000256" key="6">
    <source>
        <dbReference type="ARBA" id="ARBA00023136"/>
    </source>
</evidence>
<gene>
    <name evidence="9" type="ORF">DI603_05660</name>
</gene>
<dbReference type="GO" id="GO:0055085">
    <property type="term" value="P:transmembrane transport"/>
    <property type="evidence" value="ECO:0007669"/>
    <property type="project" value="InterPro"/>
</dbReference>
<evidence type="ECO:0000256" key="1">
    <source>
        <dbReference type="ARBA" id="ARBA00004651"/>
    </source>
</evidence>
<dbReference type="InterPro" id="IPR050366">
    <property type="entry name" value="BP-dependent_transpt_permease"/>
</dbReference>
<comment type="subcellular location">
    <subcellularLocation>
        <location evidence="1 7">Cell membrane</location>
        <topology evidence="1 7">Multi-pass membrane protein</topology>
    </subcellularLocation>
</comment>
<dbReference type="PANTHER" id="PTHR43386:SF25">
    <property type="entry name" value="PEPTIDE ABC TRANSPORTER PERMEASE PROTEIN"/>
    <property type="match status" value="1"/>
</dbReference>
<evidence type="ECO:0000256" key="5">
    <source>
        <dbReference type="ARBA" id="ARBA00022989"/>
    </source>
</evidence>
<evidence type="ECO:0000256" key="2">
    <source>
        <dbReference type="ARBA" id="ARBA00022448"/>
    </source>
</evidence>
<dbReference type="AlphaFoldDB" id="A0A2W5DRG3"/>
<dbReference type="PROSITE" id="PS50928">
    <property type="entry name" value="ABC_TM1"/>
    <property type="match status" value="1"/>
</dbReference>
<feature type="domain" description="ABC transmembrane type-1" evidence="8">
    <location>
        <begin position="65"/>
        <end position="254"/>
    </location>
</feature>
<organism evidence="9 10">
    <name type="scientific">Roseateles depolymerans</name>
    <dbReference type="NCBI Taxonomy" id="76731"/>
    <lineage>
        <taxon>Bacteria</taxon>
        <taxon>Pseudomonadati</taxon>
        <taxon>Pseudomonadota</taxon>
        <taxon>Betaproteobacteria</taxon>
        <taxon>Burkholderiales</taxon>
        <taxon>Sphaerotilaceae</taxon>
        <taxon>Roseateles</taxon>
    </lineage>
</organism>
<feature type="transmembrane region" description="Helical" evidence="7">
    <location>
        <begin position="69"/>
        <end position="92"/>
    </location>
</feature>
<keyword evidence="4 7" id="KW-0812">Transmembrane</keyword>
<dbReference type="Pfam" id="PF00528">
    <property type="entry name" value="BPD_transp_1"/>
    <property type="match status" value="1"/>
</dbReference>
<evidence type="ECO:0000256" key="7">
    <source>
        <dbReference type="RuleBase" id="RU363032"/>
    </source>
</evidence>
<feature type="transmembrane region" description="Helical" evidence="7">
    <location>
        <begin position="178"/>
        <end position="200"/>
    </location>
</feature>
<reference evidence="9 10" key="1">
    <citation type="submission" date="2017-08" db="EMBL/GenBank/DDBJ databases">
        <title>Infants hospitalized years apart are colonized by the same room-sourced microbial strains.</title>
        <authorList>
            <person name="Brooks B."/>
            <person name="Olm M.R."/>
            <person name="Firek B.A."/>
            <person name="Baker R."/>
            <person name="Thomas B.C."/>
            <person name="Morowitz M.J."/>
            <person name="Banfield J.F."/>
        </authorList>
    </citation>
    <scope>NUCLEOTIDE SEQUENCE [LARGE SCALE GENOMIC DNA]</scope>
    <source>
        <strain evidence="9">S2_012_000_R2_81</strain>
    </source>
</reference>